<dbReference type="EMBL" id="JABFAC010000007">
    <property type="protein sequence ID" value="MBA0618914.1"/>
    <property type="molecule type" value="Genomic_DNA"/>
</dbReference>
<keyword evidence="2" id="KW-1185">Reference proteome</keyword>
<reference evidence="1 2" key="1">
    <citation type="journal article" date="2019" name="Genome Biol. Evol.">
        <title>Insights into the evolution of the New World diploid cottons (Gossypium, subgenus Houzingenia) based on genome sequencing.</title>
        <authorList>
            <person name="Grover C.E."/>
            <person name="Arick M.A. 2nd"/>
            <person name="Thrash A."/>
            <person name="Conover J.L."/>
            <person name="Sanders W.S."/>
            <person name="Peterson D.G."/>
            <person name="Frelichowski J.E."/>
            <person name="Scheffler J.A."/>
            <person name="Scheffler B.E."/>
            <person name="Wendel J.F."/>
        </authorList>
    </citation>
    <scope>NUCLEOTIDE SEQUENCE [LARGE SCALE GENOMIC DNA]</scope>
    <source>
        <strain evidence="1">27</strain>
        <tissue evidence="1">Leaf</tissue>
    </source>
</reference>
<name>A0A7J8RYM8_GOSDV</name>
<proteinExistence type="predicted"/>
<dbReference type="Proteomes" id="UP000593561">
    <property type="component" value="Unassembled WGS sequence"/>
</dbReference>
<sequence>MDTDQTDPYGKRKIELDLQNDDYLRSFNKDFDKVENTTRIFGNKTENIATNEIKIENLGDSST</sequence>
<comment type="caution">
    <text evidence="1">The sequence shown here is derived from an EMBL/GenBank/DDBJ whole genome shotgun (WGS) entry which is preliminary data.</text>
</comment>
<evidence type="ECO:0000313" key="2">
    <source>
        <dbReference type="Proteomes" id="UP000593561"/>
    </source>
</evidence>
<organism evidence="1 2">
    <name type="scientific">Gossypium davidsonii</name>
    <name type="common">Davidson's cotton</name>
    <name type="synonym">Gossypium klotzschianum subsp. davidsonii</name>
    <dbReference type="NCBI Taxonomy" id="34287"/>
    <lineage>
        <taxon>Eukaryota</taxon>
        <taxon>Viridiplantae</taxon>
        <taxon>Streptophyta</taxon>
        <taxon>Embryophyta</taxon>
        <taxon>Tracheophyta</taxon>
        <taxon>Spermatophyta</taxon>
        <taxon>Magnoliopsida</taxon>
        <taxon>eudicotyledons</taxon>
        <taxon>Gunneridae</taxon>
        <taxon>Pentapetalae</taxon>
        <taxon>rosids</taxon>
        <taxon>malvids</taxon>
        <taxon>Malvales</taxon>
        <taxon>Malvaceae</taxon>
        <taxon>Malvoideae</taxon>
        <taxon>Gossypium</taxon>
    </lineage>
</organism>
<dbReference type="AlphaFoldDB" id="A0A7J8RYM8"/>
<accession>A0A7J8RYM8</accession>
<evidence type="ECO:0000313" key="1">
    <source>
        <dbReference type="EMBL" id="MBA0618914.1"/>
    </source>
</evidence>
<protein>
    <submittedName>
        <fullName evidence="1">Uncharacterized protein</fullName>
    </submittedName>
</protein>
<gene>
    <name evidence="1" type="ORF">Godav_028178</name>
</gene>